<dbReference type="InterPro" id="IPR002347">
    <property type="entry name" value="SDR_fam"/>
</dbReference>
<dbReference type="InterPro" id="IPR020904">
    <property type="entry name" value="Sc_DH/Rdtase_CS"/>
</dbReference>
<dbReference type="PANTHER" id="PTHR44196:SF1">
    <property type="entry name" value="DEHYDROGENASE_REDUCTASE SDR FAMILY MEMBER 7B"/>
    <property type="match status" value="1"/>
</dbReference>
<evidence type="ECO:0000256" key="2">
    <source>
        <dbReference type="ARBA" id="ARBA00023002"/>
    </source>
</evidence>
<dbReference type="PRINTS" id="PR00081">
    <property type="entry name" value="GDHRDH"/>
</dbReference>
<dbReference type="GO" id="GO:0016491">
    <property type="term" value="F:oxidoreductase activity"/>
    <property type="evidence" value="ECO:0007669"/>
    <property type="project" value="UniProtKB-KW"/>
</dbReference>
<organism evidence="3 4">
    <name type="scientific">Vibrio ishigakensis</name>
    <dbReference type="NCBI Taxonomy" id="1481914"/>
    <lineage>
        <taxon>Bacteria</taxon>
        <taxon>Pseudomonadati</taxon>
        <taxon>Pseudomonadota</taxon>
        <taxon>Gammaproteobacteria</taxon>
        <taxon>Vibrionales</taxon>
        <taxon>Vibrionaceae</taxon>
        <taxon>Vibrio</taxon>
    </lineage>
</organism>
<gene>
    <name evidence="3" type="ORF">JCM19231_4577</name>
</gene>
<reference evidence="3 4" key="2">
    <citation type="submission" date="2015-01" db="EMBL/GenBank/DDBJ databases">
        <authorList>
            <consortium name="NBRP consortium"/>
            <person name="Sawabe T."/>
            <person name="Meirelles P."/>
            <person name="Feng G."/>
            <person name="Sayaka M."/>
            <person name="Hattori M."/>
            <person name="Ohkuma M."/>
        </authorList>
    </citation>
    <scope>NUCLEOTIDE SEQUENCE [LARGE SCALE GENOMIC DNA]</scope>
    <source>
        <strain evidence="4">JCM 19231</strain>
    </source>
</reference>
<accession>A0A0B8NL81</accession>
<dbReference type="Pfam" id="PF00106">
    <property type="entry name" value="adh_short"/>
    <property type="match status" value="1"/>
</dbReference>
<sequence>MSSVYLITGATSGIGEELARQYAANGDTVWACGRNQAKLDELESLSPNIKGLAFDLTDLAQTKQALESLEPAPTTWILNAGDCEYIDDGVMDATLFKRVIDINVIGLANGIEACQHHWQSGHRVVIVGSIASEMALPRAEAYGASKAAVSYLARTLGVDLAKKGIEVSTVFPGFVKTPLTDKNDFPMPMIITVERAATDIIKGIAEGKKSIYFPRRFTSILRLIGALPYSWQAKFSQKLIKE</sequence>
<dbReference type="Gene3D" id="3.40.50.720">
    <property type="entry name" value="NAD(P)-binding Rossmann-like Domain"/>
    <property type="match status" value="1"/>
</dbReference>
<evidence type="ECO:0000313" key="3">
    <source>
        <dbReference type="EMBL" id="GAM54841.1"/>
    </source>
</evidence>
<dbReference type="PROSITE" id="PS00061">
    <property type="entry name" value="ADH_SHORT"/>
    <property type="match status" value="1"/>
</dbReference>
<dbReference type="PANTHER" id="PTHR44196">
    <property type="entry name" value="DEHYDROGENASE/REDUCTASE SDR FAMILY MEMBER 7B"/>
    <property type="match status" value="1"/>
</dbReference>
<proteinExistence type="inferred from homology"/>
<dbReference type="InterPro" id="IPR036291">
    <property type="entry name" value="NAD(P)-bd_dom_sf"/>
</dbReference>
<evidence type="ECO:0000256" key="1">
    <source>
        <dbReference type="ARBA" id="ARBA00006484"/>
    </source>
</evidence>
<dbReference type="SUPFAM" id="SSF51735">
    <property type="entry name" value="NAD(P)-binding Rossmann-fold domains"/>
    <property type="match status" value="1"/>
</dbReference>
<dbReference type="AlphaFoldDB" id="A0A0B8NL81"/>
<reference evidence="3 4" key="1">
    <citation type="submission" date="2015-01" db="EMBL/GenBank/DDBJ databases">
        <title>Vibrio sp. C1 JCM 19231 whole genome shotgun sequence.</title>
        <authorList>
            <person name="Sawabe T."/>
            <person name="Meirelles P."/>
            <person name="Feng G."/>
            <person name="Sayaka M."/>
            <person name="Hattori M."/>
            <person name="Ohkuma M."/>
        </authorList>
    </citation>
    <scope>NUCLEOTIDE SEQUENCE [LARGE SCALE GENOMIC DNA]</scope>
    <source>
        <strain evidence="4">JCM 19231</strain>
    </source>
</reference>
<dbReference type="EMBL" id="BBRZ01000007">
    <property type="protein sequence ID" value="GAM54841.1"/>
    <property type="molecule type" value="Genomic_DNA"/>
</dbReference>
<dbReference type="RefSeq" id="WP_261833430.1">
    <property type="nucleotide sequence ID" value="NZ_AP024881.1"/>
</dbReference>
<evidence type="ECO:0000313" key="4">
    <source>
        <dbReference type="Proteomes" id="UP000031671"/>
    </source>
</evidence>
<keyword evidence="4" id="KW-1185">Reference proteome</keyword>
<name>A0A0B8NL81_9VIBR</name>
<comment type="caution">
    <text evidence="3">The sequence shown here is derived from an EMBL/GenBank/DDBJ whole genome shotgun (WGS) entry which is preliminary data.</text>
</comment>
<dbReference type="GO" id="GO:0016020">
    <property type="term" value="C:membrane"/>
    <property type="evidence" value="ECO:0007669"/>
    <property type="project" value="TreeGrafter"/>
</dbReference>
<dbReference type="Proteomes" id="UP000031671">
    <property type="component" value="Unassembled WGS sequence"/>
</dbReference>
<comment type="similarity">
    <text evidence="1">Belongs to the short-chain dehydrogenases/reductases (SDR) family.</text>
</comment>
<keyword evidence="2" id="KW-0560">Oxidoreductase</keyword>
<protein>
    <submittedName>
        <fullName evidence="3">Oxidoreductase, short-chain dehydrogenase</fullName>
    </submittedName>
</protein>